<organism evidence="1 2">
    <name type="scientific">Rhizobium daejeonense</name>
    <dbReference type="NCBI Taxonomy" id="240521"/>
    <lineage>
        <taxon>Bacteria</taxon>
        <taxon>Pseudomonadati</taxon>
        <taxon>Pseudomonadota</taxon>
        <taxon>Alphaproteobacteria</taxon>
        <taxon>Hyphomicrobiales</taxon>
        <taxon>Rhizobiaceae</taxon>
        <taxon>Rhizobium/Agrobacterium group</taxon>
        <taxon>Rhizobium</taxon>
    </lineage>
</organism>
<dbReference type="AlphaFoldDB" id="A0A6M1S6C4"/>
<reference evidence="1 2" key="1">
    <citation type="submission" date="2020-02" db="EMBL/GenBank/DDBJ databases">
        <title>Genome sequence of the type strain CCBAU10050 of Rhizobium daejeonense.</title>
        <authorList>
            <person name="Gao J."/>
            <person name="Sun J."/>
        </authorList>
    </citation>
    <scope>NUCLEOTIDE SEQUENCE [LARGE SCALE GENOMIC DNA]</scope>
    <source>
        <strain evidence="1 2">CCBAU10050</strain>
    </source>
</reference>
<accession>A0A6M1S6C4</accession>
<evidence type="ECO:0000313" key="2">
    <source>
        <dbReference type="Proteomes" id="UP000477849"/>
    </source>
</evidence>
<protein>
    <submittedName>
        <fullName evidence="1">Type II toxin-antitoxin system RelE/ParE family toxin</fullName>
    </submittedName>
</protein>
<dbReference type="Proteomes" id="UP000477849">
    <property type="component" value="Unassembled WGS sequence"/>
</dbReference>
<comment type="caution">
    <text evidence="1">The sequence shown here is derived from an EMBL/GenBank/DDBJ whole genome shotgun (WGS) entry which is preliminary data.</text>
</comment>
<evidence type="ECO:0000313" key="1">
    <source>
        <dbReference type="EMBL" id="NGO66493.1"/>
    </source>
</evidence>
<dbReference type="Pfam" id="PF05973">
    <property type="entry name" value="Gp49"/>
    <property type="match status" value="1"/>
</dbReference>
<gene>
    <name evidence="1" type="ORF">G6N76_22765</name>
</gene>
<dbReference type="EMBL" id="JAAKZH010000012">
    <property type="protein sequence ID" value="NGO66493.1"/>
    <property type="molecule type" value="Genomic_DNA"/>
</dbReference>
<dbReference type="InterPro" id="IPR009241">
    <property type="entry name" value="HigB-like"/>
</dbReference>
<sequence length="117" mass="13439">MIDHVKKLPAKFYRTESGRQPVREWLLDLSEEDRKIVGDDIRTAEFGWPIGMPLCRPMSGANGLWEIRTNLPGGRISRVLFCVHDGQMALLHGFIKKTQKTPQPELKLAEQRMRGLK</sequence>
<proteinExistence type="predicted"/>
<name>A0A6M1S6C4_9HYPH</name>
<keyword evidence="2" id="KW-1185">Reference proteome</keyword>